<dbReference type="InParanoid" id="A0A2J6T676"/>
<dbReference type="OrthoDB" id="5227693at2759"/>
<dbReference type="GeneID" id="36580876"/>
<keyword evidence="2" id="KW-1185">Reference proteome</keyword>
<evidence type="ECO:0000313" key="2">
    <source>
        <dbReference type="Proteomes" id="UP000235371"/>
    </source>
</evidence>
<dbReference type="EMBL" id="KZ613822">
    <property type="protein sequence ID" value="PMD58531.1"/>
    <property type="molecule type" value="Genomic_DNA"/>
</dbReference>
<protein>
    <submittedName>
        <fullName evidence="1">Uncharacterized protein</fullName>
    </submittedName>
</protein>
<dbReference type="RefSeq" id="XP_024735435.1">
    <property type="nucleotide sequence ID" value="XM_024872796.1"/>
</dbReference>
<dbReference type="AlphaFoldDB" id="A0A2J6T676"/>
<sequence>MDVLHKMEANDWIARREISEGSGEKVCWVALLKRLRIAQGDMKKAFDVIAVQKVQREGGAQTRHLSGTPVVVCMRILRRSRDFMPAEIVRPSCMTTLSDISVIAIHLDMNWKEFNPITGTLLADGPGQLITSRVVRSLSLCIE</sequence>
<gene>
    <name evidence="1" type="ORF">K444DRAFT_434390</name>
</gene>
<organism evidence="1 2">
    <name type="scientific">Hyaloscypha bicolor E</name>
    <dbReference type="NCBI Taxonomy" id="1095630"/>
    <lineage>
        <taxon>Eukaryota</taxon>
        <taxon>Fungi</taxon>
        <taxon>Dikarya</taxon>
        <taxon>Ascomycota</taxon>
        <taxon>Pezizomycotina</taxon>
        <taxon>Leotiomycetes</taxon>
        <taxon>Helotiales</taxon>
        <taxon>Hyaloscyphaceae</taxon>
        <taxon>Hyaloscypha</taxon>
        <taxon>Hyaloscypha bicolor</taxon>
    </lineage>
</organism>
<accession>A0A2J6T676</accession>
<reference evidence="1 2" key="1">
    <citation type="submission" date="2016-04" db="EMBL/GenBank/DDBJ databases">
        <title>A degradative enzymes factory behind the ericoid mycorrhizal symbiosis.</title>
        <authorList>
            <consortium name="DOE Joint Genome Institute"/>
            <person name="Martino E."/>
            <person name="Morin E."/>
            <person name="Grelet G."/>
            <person name="Kuo A."/>
            <person name="Kohler A."/>
            <person name="Daghino S."/>
            <person name="Barry K."/>
            <person name="Choi C."/>
            <person name="Cichocki N."/>
            <person name="Clum A."/>
            <person name="Copeland A."/>
            <person name="Hainaut M."/>
            <person name="Haridas S."/>
            <person name="Labutti K."/>
            <person name="Lindquist E."/>
            <person name="Lipzen A."/>
            <person name="Khouja H.-R."/>
            <person name="Murat C."/>
            <person name="Ohm R."/>
            <person name="Olson A."/>
            <person name="Spatafora J."/>
            <person name="Veneault-Fourrey C."/>
            <person name="Henrissat B."/>
            <person name="Grigoriev I."/>
            <person name="Martin F."/>
            <person name="Perotto S."/>
        </authorList>
    </citation>
    <scope>NUCLEOTIDE SEQUENCE [LARGE SCALE GENOMIC DNA]</scope>
    <source>
        <strain evidence="1 2">E</strain>
    </source>
</reference>
<evidence type="ECO:0000313" key="1">
    <source>
        <dbReference type="EMBL" id="PMD58531.1"/>
    </source>
</evidence>
<proteinExistence type="predicted"/>
<dbReference type="Proteomes" id="UP000235371">
    <property type="component" value="Unassembled WGS sequence"/>
</dbReference>
<name>A0A2J6T676_9HELO</name>
<dbReference type="STRING" id="1095630.A0A2J6T676"/>